<gene>
    <name evidence="1" type="ORF">NLO85_21050</name>
</gene>
<sequence length="204" mass="22911">MANHTFLKAIKIRFIAQASGGGVLDRNTGQGLFKWLALTEALSFEDLEFLILNNMLSLAELESTSASILSPLITRPHRYIIPGTNRGLVLYKDECIRQAALISSRSDIICLYLSPHASRDLVFRAARHFNRYADLSNRTCLLYTSSNCFSDYHILDQCKAQAQVEWNGPEEKSNCKSGMLFSSGWREGVSEHVSLRLARFASEC</sequence>
<name>A0AAW5JB85_PSESS</name>
<comment type="caution">
    <text evidence="1">The sequence shown here is derived from an EMBL/GenBank/DDBJ whole genome shotgun (WGS) entry which is preliminary data.</text>
</comment>
<dbReference type="EMBL" id="JANAKN010000057">
    <property type="protein sequence ID" value="MCQ3022990.1"/>
    <property type="molecule type" value="Genomic_DNA"/>
</dbReference>
<dbReference type="Proteomes" id="UP001206018">
    <property type="component" value="Unassembled WGS sequence"/>
</dbReference>
<organism evidence="1 2">
    <name type="scientific">Pseudomonas savastanoi</name>
    <name type="common">Pseudomonas syringae pv. savastanoi</name>
    <dbReference type="NCBI Taxonomy" id="29438"/>
    <lineage>
        <taxon>Bacteria</taxon>
        <taxon>Pseudomonadati</taxon>
        <taxon>Pseudomonadota</taxon>
        <taxon>Gammaproteobacteria</taxon>
        <taxon>Pseudomonadales</taxon>
        <taxon>Pseudomonadaceae</taxon>
        <taxon>Pseudomonas</taxon>
    </lineage>
</organism>
<accession>A0AAW5JB85</accession>
<reference evidence="1" key="1">
    <citation type="submission" date="2022-07" db="EMBL/GenBank/DDBJ databases">
        <title>The diversity of lipopeptides in the P. syringae complex parallels phylogeny and sheds light on structural diversification during evolutionary history.</title>
        <authorList>
            <person name="Bricout A."/>
            <person name="Morris C.E."/>
            <person name="Chandeysson C."/>
            <person name="Duban M."/>
            <person name="Boistel C."/>
            <person name="Chataigne G."/>
            <person name="Lecouturier D."/>
            <person name="Jacques P."/>
            <person name="Leclere V."/>
            <person name="Rochex A."/>
        </authorList>
    </citation>
    <scope>NUCLEOTIDE SEQUENCE</scope>
    <source>
        <strain evidence="1">LYR0002</strain>
    </source>
</reference>
<protein>
    <submittedName>
        <fullName evidence="1">Uncharacterized protein</fullName>
    </submittedName>
</protein>
<proteinExistence type="predicted"/>
<dbReference type="AlphaFoldDB" id="A0AAW5JB85"/>
<evidence type="ECO:0000313" key="2">
    <source>
        <dbReference type="Proteomes" id="UP001206018"/>
    </source>
</evidence>
<evidence type="ECO:0000313" key="1">
    <source>
        <dbReference type="EMBL" id="MCQ3022990.1"/>
    </source>
</evidence>
<dbReference type="RefSeq" id="WP_134937633.1">
    <property type="nucleotide sequence ID" value="NZ_JANAKN010000057.1"/>
</dbReference>